<feature type="transmembrane region" description="Helical" evidence="9">
    <location>
        <begin position="261"/>
        <end position="286"/>
    </location>
</feature>
<evidence type="ECO:0000256" key="3">
    <source>
        <dbReference type="ARBA" id="ARBA00005179"/>
    </source>
</evidence>
<dbReference type="GeneID" id="39596478"/>
<keyword evidence="6 9" id="KW-0812">Transmembrane</keyword>
<sequence>MTANTSSTVKSRQALDAQYGGNNRSGWLKNIPDSWLPFVQLARLSPPAGVFLLYFPHLFGALHAAILTKSPASEALRTSVLMFGGSFFLSNAVHIWDDLIDAPLDALVERTCNRPIPRGAVSPAAALVFTFSQAICAAAFLPCIPVGFIQSVLYVAPAIVGWTYYPWAKRHTNFPQLVLGLCVSWGIVIGSLAGGFLPLAIDDGHRVTVATSSLCLFGACTLWSVIYDTIYAHQDLTDDKKFGIKSMAVLFEGRTKPLLSLLLVAMTVLLIGCGSHSGMSVVYYTVAVLGSAISGP</sequence>
<evidence type="ECO:0000256" key="9">
    <source>
        <dbReference type="SAM" id="Phobius"/>
    </source>
</evidence>
<proteinExistence type="inferred from homology"/>
<accession>A0A443HPS7</accession>
<dbReference type="PANTHER" id="PTHR11048:SF28">
    <property type="entry name" value="4-HYDROXYBENZOATE POLYPRENYLTRANSFERASE, MITOCHONDRIAL"/>
    <property type="match status" value="1"/>
</dbReference>
<name>A0A443HPS7_BYSSP</name>
<comment type="similarity">
    <text evidence="4">Belongs to the UbiA prenyltransferase family.</text>
</comment>
<dbReference type="STRING" id="264951.A0A443HPS7"/>
<comment type="pathway">
    <text evidence="3">Secondary metabolite biosynthesis.</text>
</comment>
<evidence type="ECO:0000256" key="4">
    <source>
        <dbReference type="ARBA" id="ARBA00005985"/>
    </source>
</evidence>
<dbReference type="Pfam" id="PF01040">
    <property type="entry name" value="UbiA"/>
    <property type="match status" value="1"/>
</dbReference>
<keyword evidence="8 9" id="KW-0472">Membrane</keyword>
<feature type="transmembrane region" description="Helical" evidence="9">
    <location>
        <begin position="120"/>
        <end position="141"/>
    </location>
</feature>
<evidence type="ECO:0000313" key="11">
    <source>
        <dbReference type="Proteomes" id="UP000283841"/>
    </source>
</evidence>
<dbReference type="InterPro" id="IPR044878">
    <property type="entry name" value="UbiA_sf"/>
</dbReference>
<dbReference type="AlphaFoldDB" id="A0A443HPS7"/>
<keyword evidence="5 10" id="KW-0808">Transferase</keyword>
<dbReference type="InterPro" id="IPR039653">
    <property type="entry name" value="Prenyltransferase"/>
</dbReference>
<dbReference type="GO" id="GO:0006744">
    <property type="term" value="P:ubiquinone biosynthetic process"/>
    <property type="evidence" value="ECO:0007669"/>
    <property type="project" value="TreeGrafter"/>
</dbReference>
<dbReference type="OrthoDB" id="18170at2759"/>
<organism evidence="10 11">
    <name type="scientific">Byssochlamys spectabilis</name>
    <name type="common">Paecilomyces variotii</name>
    <dbReference type="NCBI Taxonomy" id="264951"/>
    <lineage>
        <taxon>Eukaryota</taxon>
        <taxon>Fungi</taxon>
        <taxon>Dikarya</taxon>
        <taxon>Ascomycota</taxon>
        <taxon>Pezizomycotina</taxon>
        <taxon>Eurotiomycetes</taxon>
        <taxon>Eurotiomycetidae</taxon>
        <taxon>Eurotiales</taxon>
        <taxon>Thermoascaceae</taxon>
        <taxon>Paecilomyces</taxon>
    </lineage>
</organism>
<evidence type="ECO:0000256" key="6">
    <source>
        <dbReference type="ARBA" id="ARBA00022692"/>
    </source>
</evidence>
<dbReference type="PANTHER" id="PTHR11048">
    <property type="entry name" value="PRENYLTRANSFERASES"/>
    <property type="match status" value="1"/>
</dbReference>
<dbReference type="EMBL" id="RCNU01000008">
    <property type="protein sequence ID" value="RWQ93836.1"/>
    <property type="molecule type" value="Genomic_DNA"/>
</dbReference>
<dbReference type="Proteomes" id="UP000283841">
    <property type="component" value="Unassembled WGS sequence"/>
</dbReference>
<dbReference type="GO" id="GO:0008412">
    <property type="term" value="F:4-hydroxybenzoate polyprenyltransferase activity"/>
    <property type="evidence" value="ECO:0007669"/>
    <property type="project" value="TreeGrafter"/>
</dbReference>
<keyword evidence="7 9" id="KW-1133">Transmembrane helix</keyword>
<evidence type="ECO:0000256" key="2">
    <source>
        <dbReference type="ARBA" id="ARBA00004141"/>
    </source>
</evidence>
<evidence type="ECO:0000256" key="5">
    <source>
        <dbReference type="ARBA" id="ARBA00022679"/>
    </source>
</evidence>
<feature type="transmembrane region" description="Helical" evidence="9">
    <location>
        <begin position="177"/>
        <end position="201"/>
    </location>
</feature>
<dbReference type="Gene3D" id="1.20.120.1780">
    <property type="entry name" value="UbiA prenyltransferase"/>
    <property type="match status" value="1"/>
</dbReference>
<dbReference type="VEuPathDB" id="FungiDB:C8Q69DRAFT_306144"/>
<dbReference type="GO" id="GO:0005743">
    <property type="term" value="C:mitochondrial inner membrane"/>
    <property type="evidence" value="ECO:0007669"/>
    <property type="project" value="TreeGrafter"/>
</dbReference>
<dbReference type="FunFam" id="1.20.120.1780:FF:000001">
    <property type="entry name" value="4-hydroxybenzoate octaprenyltransferase"/>
    <property type="match status" value="1"/>
</dbReference>
<dbReference type="CDD" id="cd13959">
    <property type="entry name" value="PT_UbiA_COQ2"/>
    <property type="match status" value="1"/>
</dbReference>
<dbReference type="Gene3D" id="1.10.357.140">
    <property type="entry name" value="UbiA prenyltransferase"/>
    <property type="match status" value="1"/>
</dbReference>
<comment type="subcellular location">
    <subcellularLocation>
        <location evidence="2">Membrane</location>
        <topology evidence="2">Multi-pass membrane protein</topology>
    </subcellularLocation>
</comment>
<evidence type="ECO:0000256" key="7">
    <source>
        <dbReference type="ARBA" id="ARBA00022989"/>
    </source>
</evidence>
<comment type="cofactor">
    <cofactor evidence="1">
        <name>Mg(2+)</name>
        <dbReference type="ChEBI" id="CHEBI:18420"/>
    </cofactor>
</comment>
<keyword evidence="11" id="KW-1185">Reference proteome</keyword>
<protein>
    <submittedName>
        <fullName evidence="10">UbiA prenyltransferase family</fullName>
    </submittedName>
</protein>
<gene>
    <name evidence="10" type="ORF">C8Q69DRAFT_306144</name>
</gene>
<evidence type="ECO:0000313" key="10">
    <source>
        <dbReference type="EMBL" id="RWQ93836.1"/>
    </source>
</evidence>
<evidence type="ECO:0000256" key="8">
    <source>
        <dbReference type="ARBA" id="ARBA00023136"/>
    </source>
</evidence>
<feature type="transmembrane region" description="Helical" evidence="9">
    <location>
        <begin position="147"/>
        <end position="165"/>
    </location>
</feature>
<reference evidence="10 11" key="1">
    <citation type="journal article" date="2018" name="Front. Microbiol.">
        <title>Genomic and genetic insights into a cosmopolitan fungus, Paecilomyces variotii (Eurotiales).</title>
        <authorList>
            <person name="Urquhart A.S."/>
            <person name="Mondo S.J."/>
            <person name="Makela M.R."/>
            <person name="Hane J.K."/>
            <person name="Wiebenga A."/>
            <person name="He G."/>
            <person name="Mihaltcheva S."/>
            <person name="Pangilinan J."/>
            <person name="Lipzen A."/>
            <person name="Barry K."/>
            <person name="de Vries R.P."/>
            <person name="Grigoriev I.V."/>
            <person name="Idnurm A."/>
        </authorList>
    </citation>
    <scope>NUCLEOTIDE SEQUENCE [LARGE SCALE GENOMIC DNA]</scope>
    <source>
        <strain evidence="10 11">CBS 101075</strain>
    </source>
</reference>
<evidence type="ECO:0000256" key="1">
    <source>
        <dbReference type="ARBA" id="ARBA00001946"/>
    </source>
</evidence>
<dbReference type="RefSeq" id="XP_028483481.1">
    <property type="nucleotide sequence ID" value="XM_028627201.1"/>
</dbReference>
<comment type="caution">
    <text evidence="10">The sequence shown here is derived from an EMBL/GenBank/DDBJ whole genome shotgun (WGS) entry which is preliminary data.</text>
</comment>
<dbReference type="InterPro" id="IPR000537">
    <property type="entry name" value="UbiA_prenyltransferase"/>
</dbReference>
<feature type="transmembrane region" description="Helical" evidence="9">
    <location>
        <begin position="207"/>
        <end position="226"/>
    </location>
</feature>